<organism evidence="2 3">
    <name type="scientific">Aspergillus tamarii</name>
    <dbReference type="NCBI Taxonomy" id="41984"/>
    <lineage>
        <taxon>Eukaryota</taxon>
        <taxon>Fungi</taxon>
        <taxon>Dikarya</taxon>
        <taxon>Ascomycota</taxon>
        <taxon>Pezizomycotina</taxon>
        <taxon>Eurotiomycetes</taxon>
        <taxon>Eurotiomycetidae</taxon>
        <taxon>Eurotiales</taxon>
        <taxon>Aspergillaceae</taxon>
        <taxon>Aspergillus</taxon>
        <taxon>Aspergillus subgen. Circumdati</taxon>
    </lineage>
</organism>
<name>A0A5N6UPE1_ASPTM</name>
<dbReference type="Proteomes" id="UP000326950">
    <property type="component" value="Unassembled WGS sequence"/>
</dbReference>
<proteinExistence type="predicted"/>
<dbReference type="AlphaFoldDB" id="A0A5N6UPE1"/>
<evidence type="ECO:0000313" key="2">
    <source>
        <dbReference type="EMBL" id="KAE8160497.1"/>
    </source>
</evidence>
<accession>A0A5N6UPE1</accession>
<evidence type="ECO:0000313" key="3">
    <source>
        <dbReference type="Proteomes" id="UP000326950"/>
    </source>
</evidence>
<evidence type="ECO:0000256" key="1">
    <source>
        <dbReference type="SAM" id="MobiDB-lite"/>
    </source>
</evidence>
<reference evidence="2 3" key="1">
    <citation type="submission" date="2019-04" db="EMBL/GenBank/DDBJ databases">
        <title>Friends and foes A comparative genomics study of 23 Aspergillus species from section Flavi.</title>
        <authorList>
            <consortium name="DOE Joint Genome Institute"/>
            <person name="Kjaerbolling I."/>
            <person name="Vesth T."/>
            <person name="Frisvad J.C."/>
            <person name="Nybo J.L."/>
            <person name="Theobald S."/>
            <person name="Kildgaard S."/>
            <person name="Isbrandt T."/>
            <person name="Kuo A."/>
            <person name="Sato A."/>
            <person name="Lyhne E.K."/>
            <person name="Kogle M.E."/>
            <person name="Wiebenga A."/>
            <person name="Kun R.S."/>
            <person name="Lubbers R.J."/>
            <person name="Makela M.R."/>
            <person name="Barry K."/>
            <person name="Chovatia M."/>
            <person name="Clum A."/>
            <person name="Daum C."/>
            <person name="Haridas S."/>
            <person name="He G."/>
            <person name="LaButti K."/>
            <person name="Lipzen A."/>
            <person name="Mondo S."/>
            <person name="Riley R."/>
            <person name="Salamov A."/>
            <person name="Simmons B.A."/>
            <person name="Magnuson J.K."/>
            <person name="Henrissat B."/>
            <person name="Mortensen U.H."/>
            <person name="Larsen T.O."/>
            <person name="Devries R.P."/>
            <person name="Grigoriev I.V."/>
            <person name="Machida M."/>
            <person name="Baker S.E."/>
            <person name="Andersen M.R."/>
        </authorList>
    </citation>
    <scope>NUCLEOTIDE SEQUENCE [LARGE SCALE GENOMIC DNA]</scope>
    <source>
        <strain evidence="2 3">CBS 117626</strain>
    </source>
</reference>
<gene>
    <name evidence="2" type="ORF">BDV40DRAFT_270388</name>
</gene>
<protein>
    <submittedName>
        <fullName evidence="2">Uncharacterized protein</fullName>
    </submittedName>
</protein>
<feature type="region of interest" description="Disordered" evidence="1">
    <location>
        <begin position="1"/>
        <end position="27"/>
    </location>
</feature>
<sequence length="55" mass="6308">MDLTQAGLHLQQHQEASTEPQKEAQLQDRDQLLLDTQLTAQRSWKLQALKAVKPE</sequence>
<dbReference type="EMBL" id="ML738656">
    <property type="protein sequence ID" value="KAE8160497.1"/>
    <property type="molecule type" value="Genomic_DNA"/>
</dbReference>
<keyword evidence="3" id="KW-1185">Reference proteome</keyword>